<sequence length="204" mass="23352">MVVGRCTHIKSLRLVSCYCISDLGLSEAVSKFPLLEELDISFCSLSRETLEAVGSCCPHLKSLKLNDRGYRCPKIECDDEALAIAENMPELCHLQIFGNKLTNDGLEAILDGCPHLESLDLRQCFNIHLVGNLEKRCAERIKVLRHPDDSIDDYEFDPDFQDGYGSSEEDDYPSGISDIEFVSDEDDYYEFSDYEFDYEYMFYD</sequence>
<evidence type="ECO:0000313" key="2">
    <source>
        <dbReference type="Proteomes" id="UP001164250"/>
    </source>
</evidence>
<gene>
    <name evidence="1" type="ORF">Patl1_11204</name>
</gene>
<proteinExistence type="predicted"/>
<name>A0ACC1A4E2_9ROSI</name>
<dbReference type="EMBL" id="CM047908">
    <property type="protein sequence ID" value="KAJ0082369.1"/>
    <property type="molecule type" value="Genomic_DNA"/>
</dbReference>
<reference evidence="2" key="1">
    <citation type="journal article" date="2023" name="G3 (Bethesda)">
        <title>Genome assembly and association tests identify interacting loci associated with vigor, precocity, and sex in interspecific pistachio rootstocks.</title>
        <authorList>
            <person name="Palmer W."/>
            <person name="Jacygrad E."/>
            <person name="Sagayaradj S."/>
            <person name="Cavanaugh K."/>
            <person name="Han R."/>
            <person name="Bertier L."/>
            <person name="Beede B."/>
            <person name="Kafkas S."/>
            <person name="Golino D."/>
            <person name="Preece J."/>
            <person name="Michelmore R."/>
        </authorList>
    </citation>
    <scope>NUCLEOTIDE SEQUENCE [LARGE SCALE GENOMIC DNA]</scope>
</reference>
<dbReference type="Proteomes" id="UP001164250">
    <property type="component" value="Chromosome 12"/>
</dbReference>
<comment type="caution">
    <text evidence="1">The sequence shown here is derived from an EMBL/GenBank/DDBJ whole genome shotgun (WGS) entry which is preliminary data.</text>
</comment>
<protein>
    <submittedName>
        <fullName evidence="1">Uncharacterized protein</fullName>
    </submittedName>
</protein>
<keyword evidence="2" id="KW-1185">Reference proteome</keyword>
<organism evidence="1 2">
    <name type="scientific">Pistacia atlantica</name>
    <dbReference type="NCBI Taxonomy" id="434234"/>
    <lineage>
        <taxon>Eukaryota</taxon>
        <taxon>Viridiplantae</taxon>
        <taxon>Streptophyta</taxon>
        <taxon>Embryophyta</taxon>
        <taxon>Tracheophyta</taxon>
        <taxon>Spermatophyta</taxon>
        <taxon>Magnoliopsida</taxon>
        <taxon>eudicotyledons</taxon>
        <taxon>Gunneridae</taxon>
        <taxon>Pentapetalae</taxon>
        <taxon>rosids</taxon>
        <taxon>malvids</taxon>
        <taxon>Sapindales</taxon>
        <taxon>Anacardiaceae</taxon>
        <taxon>Pistacia</taxon>
    </lineage>
</organism>
<evidence type="ECO:0000313" key="1">
    <source>
        <dbReference type="EMBL" id="KAJ0082369.1"/>
    </source>
</evidence>
<accession>A0ACC1A4E2</accession>